<organism evidence="2 3">
    <name type="scientific">Hamadaea flava</name>
    <dbReference type="NCBI Taxonomy" id="1742688"/>
    <lineage>
        <taxon>Bacteria</taxon>
        <taxon>Bacillati</taxon>
        <taxon>Actinomycetota</taxon>
        <taxon>Actinomycetes</taxon>
        <taxon>Micromonosporales</taxon>
        <taxon>Micromonosporaceae</taxon>
        <taxon>Hamadaea</taxon>
    </lineage>
</organism>
<name>A0ABV8LFZ6_9ACTN</name>
<protein>
    <submittedName>
        <fullName evidence="2">Uncharacterized protein</fullName>
    </submittedName>
</protein>
<gene>
    <name evidence="2" type="ORF">ACFOZ4_02775</name>
</gene>
<proteinExistence type="predicted"/>
<evidence type="ECO:0000313" key="3">
    <source>
        <dbReference type="Proteomes" id="UP001595816"/>
    </source>
</evidence>
<sequence>MDDLLVREKLRTYVVEDEPPMTLTSADLLKQGSRRRMFRFGAFSAVALVAATFVWFSLPSNEPQTVLSGEAPCLARVPLVTGATPDITVDPLAASSPLSAVDSTTATRVSCYLVDAVAALTPDARYLPATWRAVAPFQTVSASDHLLASARTPGGSFSVMITRSTVAPPSGDATVTLPDGRQVAVDSYPDLLGPGSRWLEVTLWTGHTLITAGADNYRTVRPPTFGDEPILTQAQLIQLVTAPALALYG</sequence>
<dbReference type="RefSeq" id="WP_253759551.1">
    <property type="nucleotide sequence ID" value="NZ_JAMZDZ010000001.1"/>
</dbReference>
<comment type="caution">
    <text evidence="2">The sequence shown here is derived from an EMBL/GenBank/DDBJ whole genome shotgun (WGS) entry which is preliminary data.</text>
</comment>
<keyword evidence="3" id="KW-1185">Reference proteome</keyword>
<reference evidence="3" key="1">
    <citation type="journal article" date="2019" name="Int. J. Syst. Evol. Microbiol.">
        <title>The Global Catalogue of Microorganisms (GCM) 10K type strain sequencing project: providing services to taxonomists for standard genome sequencing and annotation.</title>
        <authorList>
            <consortium name="The Broad Institute Genomics Platform"/>
            <consortium name="The Broad Institute Genome Sequencing Center for Infectious Disease"/>
            <person name="Wu L."/>
            <person name="Ma J."/>
        </authorList>
    </citation>
    <scope>NUCLEOTIDE SEQUENCE [LARGE SCALE GENOMIC DNA]</scope>
    <source>
        <strain evidence="3">CGMCC 4.7289</strain>
    </source>
</reference>
<evidence type="ECO:0000313" key="2">
    <source>
        <dbReference type="EMBL" id="MFC4129523.1"/>
    </source>
</evidence>
<dbReference type="Proteomes" id="UP001595816">
    <property type="component" value="Unassembled WGS sequence"/>
</dbReference>
<keyword evidence="1" id="KW-0812">Transmembrane</keyword>
<accession>A0ABV8LFZ6</accession>
<evidence type="ECO:0000256" key="1">
    <source>
        <dbReference type="SAM" id="Phobius"/>
    </source>
</evidence>
<keyword evidence="1" id="KW-1133">Transmembrane helix</keyword>
<dbReference type="EMBL" id="JBHSAY010000003">
    <property type="protein sequence ID" value="MFC4129523.1"/>
    <property type="molecule type" value="Genomic_DNA"/>
</dbReference>
<feature type="transmembrane region" description="Helical" evidence="1">
    <location>
        <begin position="40"/>
        <end position="58"/>
    </location>
</feature>
<keyword evidence="1" id="KW-0472">Membrane</keyword>